<keyword evidence="1" id="KW-1133">Transmembrane helix</keyword>
<accession>A0A182XTF0</accession>
<dbReference type="AlphaFoldDB" id="A0A182XTF0"/>
<organism evidence="2 3">
    <name type="scientific">Anopheles quadriannulatus</name>
    <name type="common">Mosquito</name>
    <dbReference type="NCBI Taxonomy" id="34691"/>
    <lineage>
        <taxon>Eukaryota</taxon>
        <taxon>Metazoa</taxon>
        <taxon>Ecdysozoa</taxon>
        <taxon>Arthropoda</taxon>
        <taxon>Hexapoda</taxon>
        <taxon>Insecta</taxon>
        <taxon>Pterygota</taxon>
        <taxon>Neoptera</taxon>
        <taxon>Endopterygota</taxon>
        <taxon>Diptera</taxon>
        <taxon>Nematocera</taxon>
        <taxon>Culicoidea</taxon>
        <taxon>Culicidae</taxon>
        <taxon>Anophelinae</taxon>
        <taxon>Anopheles</taxon>
    </lineage>
</organism>
<dbReference type="Proteomes" id="UP000076407">
    <property type="component" value="Unassembled WGS sequence"/>
</dbReference>
<feature type="transmembrane region" description="Helical" evidence="1">
    <location>
        <begin position="36"/>
        <end position="57"/>
    </location>
</feature>
<keyword evidence="1" id="KW-0472">Membrane</keyword>
<dbReference type="VEuPathDB" id="VectorBase:AQUA015089"/>
<dbReference type="EnsemblMetazoa" id="AQUA015089-RB">
    <property type="protein sequence ID" value="AQUA015089-PB"/>
    <property type="gene ID" value="AQUA015089"/>
</dbReference>
<sequence length="60" mass="6715">MLALGRVVLHSVDERRVARVLLIACRVYRKGAQRHCIVHAASVSVLFSLFLQFNTLIGLP</sequence>
<evidence type="ECO:0000313" key="3">
    <source>
        <dbReference type="Proteomes" id="UP000076407"/>
    </source>
</evidence>
<keyword evidence="1" id="KW-0812">Transmembrane</keyword>
<evidence type="ECO:0000313" key="2">
    <source>
        <dbReference type="EnsemblMetazoa" id="AQUA015089-PB"/>
    </source>
</evidence>
<evidence type="ECO:0000256" key="1">
    <source>
        <dbReference type="SAM" id="Phobius"/>
    </source>
</evidence>
<reference evidence="2" key="1">
    <citation type="submission" date="2020-05" db="UniProtKB">
        <authorList>
            <consortium name="EnsemblMetazoa"/>
        </authorList>
    </citation>
    <scope>IDENTIFICATION</scope>
    <source>
        <strain evidence="2">SANGQUA</strain>
    </source>
</reference>
<protein>
    <submittedName>
        <fullName evidence="2">Uncharacterized protein</fullName>
    </submittedName>
</protein>
<name>A0A182XTF0_ANOQN</name>
<keyword evidence="3" id="KW-1185">Reference proteome</keyword>
<proteinExistence type="predicted"/>